<evidence type="ECO:0000256" key="1">
    <source>
        <dbReference type="SAM" id="Phobius"/>
    </source>
</evidence>
<evidence type="ECO:0000313" key="3">
    <source>
        <dbReference type="Proteomes" id="UP000887116"/>
    </source>
</evidence>
<dbReference type="AlphaFoldDB" id="A0A8X6L6K3"/>
<proteinExistence type="predicted"/>
<keyword evidence="1" id="KW-0812">Transmembrane</keyword>
<dbReference type="EMBL" id="BMAO01025026">
    <property type="protein sequence ID" value="GFQ99605.1"/>
    <property type="molecule type" value="Genomic_DNA"/>
</dbReference>
<name>A0A8X6L6K3_TRICU</name>
<evidence type="ECO:0000313" key="2">
    <source>
        <dbReference type="EMBL" id="GFQ99605.1"/>
    </source>
</evidence>
<reference evidence="2" key="1">
    <citation type="submission" date="2020-07" db="EMBL/GenBank/DDBJ databases">
        <title>Multicomponent nature underlies the extraordinary mechanical properties of spider dragline silk.</title>
        <authorList>
            <person name="Kono N."/>
            <person name="Nakamura H."/>
            <person name="Mori M."/>
            <person name="Yoshida Y."/>
            <person name="Ohtoshi R."/>
            <person name="Malay A.D."/>
            <person name="Moran D.A.P."/>
            <person name="Tomita M."/>
            <person name="Numata K."/>
            <person name="Arakawa K."/>
        </authorList>
    </citation>
    <scope>NUCLEOTIDE SEQUENCE</scope>
</reference>
<comment type="caution">
    <text evidence="2">The sequence shown here is derived from an EMBL/GenBank/DDBJ whole genome shotgun (WGS) entry which is preliminary data.</text>
</comment>
<sequence length="132" mass="14993">MSDGLAYGTVGKLCHIDVSYNESVNSVWLEFPESSKSNQKWRKGAAYVEQHISKSAVPMARRTSTVKMNNKTISVIRFYLPIVSACAPSLFIYLKVVLSTIFRDVKTHSHTHSSWYIEQQLTTARPSLFYKS</sequence>
<organism evidence="2 3">
    <name type="scientific">Trichonephila clavata</name>
    <name type="common">Joro spider</name>
    <name type="synonym">Nephila clavata</name>
    <dbReference type="NCBI Taxonomy" id="2740835"/>
    <lineage>
        <taxon>Eukaryota</taxon>
        <taxon>Metazoa</taxon>
        <taxon>Ecdysozoa</taxon>
        <taxon>Arthropoda</taxon>
        <taxon>Chelicerata</taxon>
        <taxon>Arachnida</taxon>
        <taxon>Araneae</taxon>
        <taxon>Araneomorphae</taxon>
        <taxon>Entelegynae</taxon>
        <taxon>Araneoidea</taxon>
        <taxon>Nephilidae</taxon>
        <taxon>Trichonephila</taxon>
    </lineage>
</organism>
<accession>A0A8X6L6K3</accession>
<gene>
    <name evidence="2" type="ORF">TNCT_132871</name>
</gene>
<keyword evidence="3" id="KW-1185">Reference proteome</keyword>
<protein>
    <submittedName>
        <fullName evidence="2">Uncharacterized protein</fullName>
    </submittedName>
</protein>
<keyword evidence="1" id="KW-0472">Membrane</keyword>
<feature type="transmembrane region" description="Helical" evidence="1">
    <location>
        <begin position="78"/>
        <end position="98"/>
    </location>
</feature>
<keyword evidence="1" id="KW-1133">Transmembrane helix</keyword>
<dbReference type="Proteomes" id="UP000887116">
    <property type="component" value="Unassembled WGS sequence"/>
</dbReference>